<comment type="cofactor">
    <cofactor evidence="1 10">
        <name>Mg(2+)</name>
        <dbReference type="ChEBI" id="CHEBI:18420"/>
    </cofactor>
</comment>
<dbReference type="Gene3D" id="3.40.50.300">
    <property type="entry name" value="P-loop containing nucleotide triphosphate hydrolases"/>
    <property type="match status" value="1"/>
</dbReference>
<feature type="domain" description="AAA+ ATPase" evidence="11">
    <location>
        <begin position="12"/>
        <end position="294"/>
    </location>
</feature>
<evidence type="ECO:0000259" key="11">
    <source>
        <dbReference type="SMART" id="SM00382"/>
    </source>
</evidence>
<protein>
    <recommendedName>
        <fullName evidence="10">tRNA dimethylallyltransferase</fullName>
        <ecNumber evidence="10">2.5.1.75</ecNumber>
    </recommendedName>
    <alternativeName>
        <fullName evidence="10">Dimethylallyl diphosphate:tRNA dimethylallyltransferase</fullName>
        <shortName evidence="10">DMAPP:tRNA dimethylallyltransferase</shortName>
        <shortName evidence="10">DMATase</shortName>
    </alternativeName>
    <alternativeName>
        <fullName evidence="10">Isopentenyl-diphosphate:tRNA isopentenyltransferase</fullName>
        <shortName evidence="10">IPP transferase</shortName>
        <shortName evidence="10">IPPT</shortName>
        <shortName evidence="10">IPTase</shortName>
    </alternativeName>
</protein>
<dbReference type="InterPro" id="IPR018022">
    <property type="entry name" value="IPT"/>
</dbReference>
<dbReference type="Proteomes" id="UP001501536">
    <property type="component" value="Unassembled WGS sequence"/>
</dbReference>
<dbReference type="InterPro" id="IPR039657">
    <property type="entry name" value="Dimethylallyltransferase"/>
</dbReference>
<organism evidence="12 13">
    <name type="scientific">Zhihengliuella alba</name>
    <dbReference type="NCBI Taxonomy" id="547018"/>
    <lineage>
        <taxon>Bacteria</taxon>
        <taxon>Bacillati</taxon>
        <taxon>Actinomycetota</taxon>
        <taxon>Actinomycetes</taxon>
        <taxon>Micrococcales</taxon>
        <taxon>Micrococcaceae</taxon>
        <taxon>Zhihengliuella</taxon>
    </lineage>
</organism>
<proteinExistence type="inferred from homology"/>
<evidence type="ECO:0000256" key="2">
    <source>
        <dbReference type="ARBA" id="ARBA00003213"/>
    </source>
</evidence>
<dbReference type="Gene3D" id="1.10.20.140">
    <property type="match status" value="1"/>
</dbReference>
<keyword evidence="7 10" id="KW-0067">ATP-binding</keyword>
<accession>A0ABP7D3E1</accession>
<comment type="caution">
    <text evidence="10">Lacks conserved residue(s) required for the propagation of feature annotation.</text>
</comment>
<dbReference type="SUPFAM" id="SSF52540">
    <property type="entry name" value="P-loop containing nucleoside triphosphate hydrolases"/>
    <property type="match status" value="2"/>
</dbReference>
<evidence type="ECO:0000313" key="12">
    <source>
        <dbReference type="EMBL" id="GAA3700349.1"/>
    </source>
</evidence>
<comment type="caution">
    <text evidence="12">The sequence shown here is derived from an EMBL/GenBank/DDBJ whole genome shotgun (WGS) entry which is preliminary data.</text>
</comment>
<comment type="catalytic activity">
    <reaction evidence="9 10">
        <text>adenosine(37) in tRNA + dimethylallyl diphosphate = N(6)-dimethylallyladenosine(37) in tRNA + diphosphate</text>
        <dbReference type="Rhea" id="RHEA:26482"/>
        <dbReference type="Rhea" id="RHEA-COMP:10162"/>
        <dbReference type="Rhea" id="RHEA-COMP:10375"/>
        <dbReference type="ChEBI" id="CHEBI:33019"/>
        <dbReference type="ChEBI" id="CHEBI:57623"/>
        <dbReference type="ChEBI" id="CHEBI:74411"/>
        <dbReference type="ChEBI" id="CHEBI:74415"/>
        <dbReference type="EC" id="2.5.1.75"/>
    </reaction>
</comment>
<dbReference type="Pfam" id="PF01715">
    <property type="entry name" value="IPPT"/>
    <property type="match status" value="1"/>
</dbReference>
<feature type="site" description="Interaction with substrate tRNA" evidence="10">
    <location>
        <position position="111"/>
    </location>
</feature>
<keyword evidence="8 10" id="KW-0460">Magnesium</keyword>
<dbReference type="EC" id="2.5.1.75" evidence="10"/>
<reference evidence="13" key="1">
    <citation type="journal article" date="2019" name="Int. J. Syst. Evol. Microbiol.">
        <title>The Global Catalogue of Microorganisms (GCM) 10K type strain sequencing project: providing services to taxonomists for standard genome sequencing and annotation.</title>
        <authorList>
            <consortium name="The Broad Institute Genomics Platform"/>
            <consortium name="The Broad Institute Genome Sequencing Center for Infectious Disease"/>
            <person name="Wu L."/>
            <person name="Ma J."/>
        </authorList>
    </citation>
    <scope>NUCLEOTIDE SEQUENCE [LARGE SCALE GENOMIC DNA]</scope>
    <source>
        <strain evidence="13">JCM 16961</strain>
    </source>
</reference>
<evidence type="ECO:0000256" key="1">
    <source>
        <dbReference type="ARBA" id="ARBA00001946"/>
    </source>
</evidence>
<dbReference type="NCBIfam" id="TIGR00174">
    <property type="entry name" value="miaA"/>
    <property type="match status" value="1"/>
</dbReference>
<dbReference type="HAMAP" id="MF_00185">
    <property type="entry name" value="IPP_trans"/>
    <property type="match status" value="1"/>
</dbReference>
<comment type="function">
    <text evidence="2 10">Catalyzes the transfer of a dimethylallyl group onto the adenine at position 37 in tRNAs that read codons beginning with uridine, leading to the formation of N6-(dimethylallyl)adenosine (i(6)A).</text>
</comment>
<sequence>MPAAEAPGAARPRPIIAVVGPTGTGKSDLAVALAERLDGEIVNADALQFYRGMDIGTAKMPVGERRGIPHHLLDIMDVTEEASVARFQRDARAAFDDIASRGRYPVLVGGSGLYVRAALDALEFPPTDPTVRRRLEEELRSDGEAALRRRLAAVDPASAERVGDERRLVRALEVQELTGRPFSSFMPQRRYVRPSLQIGLDVDRPELHARLARRVDAMVAGGLLDEVRRLEAAGLREGRTASRAIGYAQFLGVLDGRLDERAAAHATVVATRQFARRQVTWFRADPRVVWQDPRDPRLVADALDAVGQAPTTLEP</sequence>
<dbReference type="PANTHER" id="PTHR11088:SF60">
    <property type="entry name" value="TRNA DIMETHYLALLYLTRANSFERASE"/>
    <property type="match status" value="1"/>
</dbReference>
<gene>
    <name evidence="10 12" type="primary">miaA</name>
    <name evidence="12" type="ORF">GCM10022377_11920</name>
</gene>
<feature type="site" description="Interaction with substrate tRNA" evidence="10">
    <location>
        <position position="132"/>
    </location>
</feature>
<evidence type="ECO:0000256" key="5">
    <source>
        <dbReference type="ARBA" id="ARBA00022694"/>
    </source>
</evidence>
<keyword evidence="13" id="KW-1185">Reference proteome</keyword>
<evidence type="ECO:0000256" key="7">
    <source>
        <dbReference type="ARBA" id="ARBA00022840"/>
    </source>
</evidence>
<keyword evidence="6 10" id="KW-0547">Nucleotide-binding</keyword>
<dbReference type="EMBL" id="BAABCJ010000002">
    <property type="protein sequence ID" value="GAA3700349.1"/>
    <property type="molecule type" value="Genomic_DNA"/>
</dbReference>
<dbReference type="InterPro" id="IPR027417">
    <property type="entry name" value="P-loop_NTPase"/>
</dbReference>
<dbReference type="RefSeq" id="WP_344881487.1">
    <property type="nucleotide sequence ID" value="NZ_BAABCJ010000002.1"/>
</dbReference>
<feature type="binding site" evidence="10">
    <location>
        <begin position="22"/>
        <end position="27"/>
    </location>
    <ligand>
        <name>substrate</name>
    </ligand>
</feature>
<evidence type="ECO:0000256" key="4">
    <source>
        <dbReference type="ARBA" id="ARBA00022679"/>
    </source>
</evidence>
<dbReference type="InterPro" id="IPR003593">
    <property type="entry name" value="AAA+_ATPase"/>
</dbReference>
<evidence type="ECO:0000256" key="6">
    <source>
        <dbReference type="ARBA" id="ARBA00022741"/>
    </source>
</evidence>
<evidence type="ECO:0000256" key="10">
    <source>
        <dbReference type="HAMAP-Rule" id="MF_00185"/>
    </source>
</evidence>
<feature type="binding site" evidence="10">
    <location>
        <begin position="20"/>
        <end position="27"/>
    </location>
    <ligand>
        <name>ATP</name>
        <dbReference type="ChEBI" id="CHEBI:30616"/>
    </ligand>
</feature>
<evidence type="ECO:0000313" key="13">
    <source>
        <dbReference type="Proteomes" id="UP001501536"/>
    </source>
</evidence>
<keyword evidence="4 10" id="KW-0808">Transferase</keyword>
<comment type="subunit">
    <text evidence="10">Monomer.</text>
</comment>
<evidence type="ECO:0000256" key="8">
    <source>
        <dbReference type="ARBA" id="ARBA00022842"/>
    </source>
</evidence>
<dbReference type="SMART" id="SM00382">
    <property type="entry name" value="AAA"/>
    <property type="match status" value="1"/>
</dbReference>
<name>A0ABP7D3E1_9MICC</name>
<evidence type="ECO:0000256" key="3">
    <source>
        <dbReference type="ARBA" id="ARBA00005842"/>
    </source>
</evidence>
<comment type="similarity">
    <text evidence="3 10">Belongs to the IPP transferase family.</text>
</comment>
<dbReference type="PANTHER" id="PTHR11088">
    <property type="entry name" value="TRNA DIMETHYLALLYLTRANSFERASE"/>
    <property type="match status" value="1"/>
</dbReference>
<evidence type="ECO:0000256" key="9">
    <source>
        <dbReference type="ARBA" id="ARBA00049563"/>
    </source>
</evidence>
<keyword evidence="5 10" id="KW-0819">tRNA processing</keyword>